<dbReference type="PANTHER" id="PTHR43611">
    <property type="entry name" value="ALPHA-D-GLUCOSE 1-PHOSPHATE PHOSPHATASE"/>
    <property type="match status" value="1"/>
</dbReference>
<dbReference type="InterPro" id="IPR036412">
    <property type="entry name" value="HAD-like_sf"/>
</dbReference>
<keyword evidence="2" id="KW-1185">Reference proteome</keyword>
<dbReference type="Gene3D" id="3.40.50.1000">
    <property type="entry name" value="HAD superfamily/HAD-like"/>
    <property type="match status" value="1"/>
</dbReference>
<reference evidence="1 2" key="1">
    <citation type="submission" date="2018-12" db="EMBL/GenBank/DDBJ databases">
        <title>Genome sequencing of Prevotella sp. KCOM 3155 (= JS262).</title>
        <authorList>
            <person name="Kook J.-K."/>
            <person name="Park S.-N."/>
            <person name="Lim Y.K."/>
        </authorList>
    </citation>
    <scope>NUCLEOTIDE SEQUENCE [LARGE SCALE GENOMIC DNA]</scope>
    <source>
        <strain evidence="1 2">KCOM 3155</strain>
    </source>
</reference>
<accession>A0A432LLT7</accession>
<dbReference type="InterPro" id="IPR006439">
    <property type="entry name" value="HAD-SF_hydro_IA"/>
</dbReference>
<dbReference type="Pfam" id="PF00702">
    <property type="entry name" value="Hydrolase"/>
    <property type="match status" value="1"/>
</dbReference>
<dbReference type="SUPFAM" id="SSF56784">
    <property type="entry name" value="HAD-like"/>
    <property type="match status" value="1"/>
</dbReference>
<dbReference type="CDD" id="cd02603">
    <property type="entry name" value="HAD_sEH-N_like"/>
    <property type="match status" value="1"/>
</dbReference>
<dbReference type="Gene3D" id="1.10.150.240">
    <property type="entry name" value="Putative phosphatase, domain 2"/>
    <property type="match status" value="1"/>
</dbReference>
<dbReference type="RefSeq" id="WP_126678888.1">
    <property type="nucleotide sequence ID" value="NZ_RYYU01000001.1"/>
</dbReference>
<name>A0A432LLT7_9BACT</name>
<sequence length="206" mass="23532">MTQDKTIKNIVFDFGGVLVGLDKHRCIAALDIIGAREISGYVDECRQEDLFHDLEIGRIDVEEFCNEVRRKSPLCTASDEKIAWAWGELLTGIPQEKLQRIASLKKDYRIFLLSNTNVIHWKRSVEEYFHCGELGVDDLFERIFLSYEMGMVKPERDIFLTMLAEAQIDAAETLFIDDSAANCAAAESIGINTLHDPEGWLWMKKL</sequence>
<dbReference type="OrthoDB" id="9797415at2"/>
<gene>
    <name evidence="1" type="ORF">EHV08_08450</name>
</gene>
<dbReference type="NCBIfam" id="TIGR01509">
    <property type="entry name" value="HAD-SF-IA-v3"/>
    <property type="match status" value="1"/>
</dbReference>
<comment type="caution">
    <text evidence="1">The sequence shown here is derived from an EMBL/GenBank/DDBJ whole genome shotgun (WGS) entry which is preliminary data.</text>
</comment>
<dbReference type="AlphaFoldDB" id="A0A432LLT7"/>
<dbReference type="InterPro" id="IPR023198">
    <property type="entry name" value="PGP-like_dom2"/>
</dbReference>
<evidence type="ECO:0000313" key="1">
    <source>
        <dbReference type="EMBL" id="RUL59783.1"/>
    </source>
</evidence>
<protein>
    <submittedName>
        <fullName evidence="1">HAD family phosphatase</fullName>
    </submittedName>
</protein>
<dbReference type="Proteomes" id="UP000278983">
    <property type="component" value="Unassembled WGS sequence"/>
</dbReference>
<evidence type="ECO:0000313" key="2">
    <source>
        <dbReference type="Proteomes" id="UP000278983"/>
    </source>
</evidence>
<dbReference type="SFLD" id="SFLDS00003">
    <property type="entry name" value="Haloacid_Dehalogenase"/>
    <property type="match status" value="1"/>
</dbReference>
<dbReference type="SFLD" id="SFLDG01129">
    <property type="entry name" value="C1.5:_HAD__Beta-PGM__Phosphata"/>
    <property type="match status" value="1"/>
</dbReference>
<organism evidence="1 2">
    <name type="scientific">Prevotella koreensis</name>
    <dbReference type="NCBI Taxonomy" id="2490854"/>
    <lineage>
        <taxon>Bacteria</taxon>
        <taxon>Pseudomonadati</taxon>
        <taxon>Bacteroidota</taxon>
        <taxon>Bacteroidia</taxon>
        <taxon>Bacteroidales</taxon>
        <taxon>Prevotellaceae</taxon>
        <taxon>Prevotella</taxon>
    </lineage>
</organism>
<dbReference type="PANTHER" id="PTHR43611:SF3">
    <property type="entry name" value="FLAVIN MONONUCLEOTIDE HYDROLASE 1, CHLOROPLATIC"/>
    <property type="match status" value="1"/>
</dbReference>
<dbReference type="InterPro" id="IPR023214">
    <property type="entry name" value="HAD_sf"/>
</dbReference>
<proteinExistence type="predicted"/>
<dbReference type="EMBL" id="RYYU01000001">
    <property type="protein sequence ID" value="RUL59783.1"/>
    <property type="molecule type" value="Genomic_DNA"/>
</dbReference>